<gene>
    <name evidence="1" type="ORF">E8A74_05715</name>
</gene>
<reference evidence="1 2" key="1">
    <citation type="submission" date="2019-04" db="EMBL/GenBank/DDBJ databases">
        <authorList>
            <person name="Li Y."/>
            <person name="Wang J."/>
        </authorList>
    </citation>
    <scope>NUCLEOTIDE SEQUENCE [LARGE SCALE GENOMIC DNA]</scope>
    <source>
        <strain evidence="1 2">DSM 14668</strain>
    </source>
</reference>
<sequence length="107" mass="11697">MSSAIPIGGRDTLRQSLVELLPVADALDASDLRDAAEACIVLLDTPMRVDQKSLAPLLKLTHERAAEVFRRGARDADGPLRARLEACRARAEAQAKQMQQFLPTLFS</sequence>
<dbReference type="RefSeq" id="WP_136927901.1">
    <property type="nucleotide sequence ID" value="NZ_SSMQ01000004.1"/>
</dbReference>
<organism evidence="1 2">
    <name type="scientific">Polyangium fumosum</name>
    <dbReference type="NCBI Taxonomy" id="889272"/>
    <lineage>
        <taxon>Bacteria</taxon>
        <taxon>Pseudomonadati</taxon>
        <taxon>Myxococcota</taxon>
        <taxon>Polyangia</taxon>
        <taxon>Polyangiales</taxon>
        <taxon>Polyangiaceae</taxon>
        <taxon>Polyangium</taxon>
    </lineage>
</organism>
<evidence type="ECO:0000313" key="1">
    <source>
        <dbReference type="EMBL" id="TKD12106.1"/>
    </source>
</evidence>
<comment type="caution">
    <text evidence="1">The sequence shown here is derived from an EMBL/GenBank/DDBJ whole genome shotgun (WGS) entry which is preliminary data.</text>
</comment>
<evidence type="ECO:0000313" key="2">
    <source>
        <dbReference type="Proteomes" id="UP000309215"/>
    </source>
</evidence>
<accession>A0A4U1JJV5</accession>
<name>A0A4U1JJV5_9BACT</name>
<dbReference type="Proteomes" id="UP000309215">
    <property type="component" value="Unassembled WGS sequence"/>
</dbReference>
<protein>
    <submittedName>
        <fullName evidence="1">Uncharacterized protein</fullName>
    </submittedName>
</protein>
<dbReference type="AlphaFoldDB" id="A0A4U1JJV5"/>
<proteinExistence type="predicted"/>
<dbReference type="OrthoDB" id="5514372at2"/>
<keyword evidence="2" id="KW-1185">Reference proteome</keyword>
<dbReference type="EMBL" id="SSMQ01000004">
    <property type="protein sequence ID" value="TKD12106.1"/>
    <property type="molecule type" value="Genomic_DNA"/>
</dbReference>